<name>A0ACC2C6K8_DIPCM</name>
<organism evidence="1 2">
    <name type="scientific">Diphasiastrum complanatum</name>
    <name type="common">Issler's clubmoss</name>
    <name type="synonym">Lycopodium complanatum</name>
    <dbReference type="NCBI Taxonomy" id="34168"/>
    <lineage>
        <taxon>Eukaryota</taxon>
        <taxon>Viridiplantae</taxon>
        <taxon>Streptophyta</taxon>
        <taxon>Embryophyta</taxon>
        <taxon>Tracheophyta</taxon>
        <taxon>Lycopodiopsida</taxon>
        <taxon>Lycopodiales</taxon>
        <taxon>Lycopodiaceae</taxon>
        <taxon>Lycopodioideae</taxon>
        <taxon>Diphasiastrum</taxon>
    </lineage>
</organism>
<keyword evidence="2" id="KW-1185">Reference proteome</keyword>
<gene>
    <name evidence="1" type="ORF">O6H91_11G013300</name>
</gene>
<proteinExistence type="predicted"/>
<sequence length="189" mass="21274">MRARELVLCSRSEKMECSGRMWSFLVLLSFVLAFRYAVALNDVGLGKGEEGNWGKQRSLSTVVEGYVYCHECAHNDSRWIKSIPDALVSVMCRDRQTGHVTSYGDAKTNAKGFYQIKLPDHNPLVHGTGNCKARLLVSTDDSCNLIANTGNGKLGADLILRKVYYDEVFFKAAPFAFMPYYCHSRDPRF</sequence>
<dbReference type="Proteomes" id="UP001162992">
    <property type="component" value="Chromosome 11"/>
</dbReference>
<evidence type="ECO:0000313" key="1">
    <source>
        <dbReference type="EMBL" id="KAJ7537605.1"/>
    </source>
</evidence>
<comment type="caution">
    <text evidence="1">The sequence shown here is derived from an EMBL/GenBank/DDBJ whole genome shotgun (WGS) entry which is preliminary data.</text>
</comment>
<protein>
    <submittedName>
        <fullName evidence="1">Uncharacterized protein</fullName>
    </submittedName>
</protein>
<dbReference type="EMBL" id="CM055102">
    <property type="protein sequence ID" value="KAJ7537605.1"/>
    <property type="molecule type" value="Genomic_DNA"/>
</dbReference>
<accession>A0ACC2C6K8</accession>
<reference evidence="2" key="1">
    <citation type="journal article" date="2024" name="Proc. Natl. Acad. Sci. U.S.A.">
        <title>Extraordinary preservation of gene collinearity over three hundred million years revealed in homosporous lycophytes.</title>
        <authorList>
            <person name="Li C."/>
            <person name="Wickell D."/>
            <person name="Kuo L.Y."/>
            <person name="Chen X."/>
            <person name="Nie B."/>
            <person name="Liao X."/>
            <person name="Peng D."/>
            <person name="Ji J."/>
            <person name="Jenkins J."/>
            <person name="Williams M."/>
            <person name="Shu S."/>
            <person name="Plott C."/>
            <person name="Barry K."/>
            <person name="Rajasekar S."/>
            <person name="Grimwood J."/>
            <person name="Han X."/>
            <person name="Sun S."/>
            <person name="Hou Z."/>
            <person name="He W."/>
            <person name="Dai G."/>
            <person name="Sun C."/>
            <person name="Schmutz J."/>
            <person name="Leebens-Mack J.H."/>
            <person name="Li F.W."/>
            <person name="Wang L."/>
        </authorList>
    </citation>
    <scope>NUCLEOTIDE SEQUENCE [LARGE SCALE GENOMIC DNA]</scope>
    <source>
        <strain evidence="2">cv. PW_Plant_1</strain>
    </source>
</reference>
<evidence type="ECO:0000313" key="2">
    <source>
        <dbReference type="Proteomes" id="UP001162992"/>
    </source>
</evidence>